<evidence type="ECO:0000259" key="2">
    <source>
        <dbReference type="Pfam" id="PF01548"/>
    </source>
</evidence>
<feature type="compositionally biased region" description="Low complexity" evidence="1">
    <location>
        <begin position="333"/>
        <end position="347"/>
    </location>
</feature>
<dbReference type="GO" id="GO:0004803">
    <property type="term" value="F:transposase activity"/>
    <property type="evidence" value="ECO:0007669"/>
    <property type="project" value="InterPro"/>
</dbReference>
<dbReference type="GO" id="GO:0006313">
    <property type="term" value="P:DNA transposition"/>
    <property type="evidence" value="ECO:0007669"/>
    <property type="project" value="InterPro"/>
</dbReference>
<feature type="domain" description="Transposase IS110-like N-terminal" evidence="2">
    <location>
        <begin position="16"/>
        <end position="159"/>
    </location>
</feature>
<accession>A0A6F8XYC8</accession>
<gene>
    <name evidence="3" type="ORF">Pflav_051410</name>
</gene>
<feature type="compositionally biased region" description="Low complexity" evidence="1">
    <location>
        <begin position="300"/>
        <end position="312"/>
    </location>
</feature>
<dbReference type="InterPro" id="IPR047650">
    <property type="entry name" value="Transpos_IS110"/>
</dbReference>
<proteinExistence type="predicted"/>
<feature type="compositionally biased region" description="Low complexity" evidence="1">
    <location>
        <begin position="282"/>
        <end position="291"/>
    </location>
</feature>
<evidence type="ECO:0000313" key="4">
    <source>
        <dbReference type="Proteomes" id="UP000502508"/>
    </source>
</evidence>
<dbReference type="PANTHER" id="PTHR33055:SF16">
    <property type="entry name" value="TRANSPOSASE FOR INSERTION SEQUENCE ELEMENT IS1547"/>
    <property type="match status" value="1"/>
</dbReference>
<name>A0A6F8XYC8_9ACTN</name>
<dbReference type="KEGG" id="pfla:Pflav_051410"/>
<dbReference type="EMBL" id="AP022870">
    <property type="protein sequence ID" value="BCB78731.1"/>
    <property type="molecule type" value="Genomic_DNA"/>
</dbReference>
<feature type="region of interest" description="Disordered" evidence="1">
    <location>
        <begin position="275"/>
        <end position="353"/>
    </location>
</feature>
<dbReference type="GO" id="GO:0003677">
    <property type="term" value="F:DNA binding"/>
    <property type="evidence" value="ECO:0007669"/>
    <property type="project" value="InterPro"/>
</dbReference>
<keyword evidence="4" id="KW-1185">Reference proteome</keyword>
<dbReference type="Proteomes" id="UP000502508">
    <property type="component" value="Chromosome"/>
</dbReference>
<dbReference type="PANTHER" id="PTHR33055">
    <property type="entry name" value="TRANSPOSASE FOR INSERTION SEQUENCE ELEMENT IS1111A"/>
    <property type="match status" value="1"/>
</dbReference>
<evidence type="ECO:0000256" key="1">
    <source>
        <dbReference type="SAM" id="MobiDB-lite"/>
    </source>
</evidence>
<reference evidence="3 4" key="2">
    <citation type="submission" date="2020-03" db="EMBL/GenBank/DDBJ databases">
        <authorList>
            <person name="Ichikawa N."/>
            <person name="Kimura A."/>
            <person name="Kitahashi Y."/>
            <person name="Uohara A."/>
        </authorList>
    </citation>
    <scope>NUCLEOTIDE SEQUENCE [LARGE SCALE GENOMIC DNA]</scope>
    <source>
        <strain evidence="3 4">NBRC 107702</strain>
    </source>
</reference>
<evidence type="ECO:0000313" key="3">
    <source>
        <dbReference type="EMBL" id="BCB78731.1"/>
    </source>
</evidence>
<dbReference type="Pfam" id="PF01548">
    <property type="entry name" value="DEDD_Tnp_IS110"/>
    <property type="match status" value="1"/>
</dbReference>
<organism evidence="3 4">
    <name type="scientific">Phytohabitans flavus</name>
    <dbReference type="NCBI Taxonomy" id="1076124"/>
    <lineage>
        <taxon>Bacteria</taxon>
        <taxon>Bacillati</taxon>
        <taxon>Actinomycetota</taxon>
        <taxon>Actinomycetes</taxon>
        <taxon>Micromonosporales</taxon>
        <taxon>Micromonosporaceae</taxon>
    </lineage>
</organism>
<sequence length="353" mass="36825">MPSITPDTAAIEVVGGVDTHLDTHTVAVIDLVGRVVGTEQFPATTAGYTALLAWMRGHGRLARVGVEGTGAYGAGLTRQLRNAGVEVIEVDRPDRKTRRSQGKSDPIDAVQAAKTALAGHRTGTPKQRDGRVEALRNLRVARRSAVEQRADTQRQIKTLIVTAPDELRARLRGLNVKQLIATCATLRPDRADAATPATAVKLALRCLARRHQQLSAEITDLDELLEPLVAAINPDLLAVHGVGPDVAGQLLVTAGENHDRLTSEAAFAMLCGAAPSPPAPAKPAATASTAAVTDKPTPPSTASYSPAYAGTPAPAPTPNDAPSKACPRKKSSDASSDTSPASSTNTSQQTILN</sequence>
<protein>
    <recommendedName>
        <fullName evidence="2">Transposase IS110-like N-terminal domain-containing protein</fullName>
    </recommendedName>
</protein>
<dbReference type="InterPro" id="IPR002525">
    <property type="entry name" value="Transp_IS110-like_N"/>
</dbReference>
<dbReference type="AlphaFoldDB" id="A0A6F8XYC8"/>
<reference evidence="3 4" key="1">
    <citation type="submission" date="2020-03" db="EMBL/GenBank/DDBJ databases">
        <title>Whole genome shotgun sequence of Phytohabitans flavus NBRC 107702.</title>
        <authorList>
            <person name="Komaki H."/>
            <person name="Tamura T."/>
        </authorList>
    </citation>
    <scope>NUCLEOTIDE SEQUENCE [LARGE SCALE GENOMIC DNA]</scope>
    <source>
        <strain evidence="3 4">NBRC 107702</strain>
    </source>
</reference>